<evidence type="ECO:0000313" key="4">
    <source>
        <dbReference type="EMBL" id="KAK8785221.1"/>
    </source>
</evidence>
<dbReference type="GO" id="GO:0098632">
    <property type="term" value="F:cell-cell adhesion mediator activity"/>
    <property type="evidence" value="ECO:0007669"/>
    <property type="project" value="TreeGrafter"/>
</dbReference>
<dbReference type="GO" id="GO:0007411">
    <property type="term" value="P:axon guidance"/>
    <property type="evidence" value="ECO:0007669"/>
    <property type="project" value="TreeGrafter"/>
</dbReference>
<reference evidence="4 5" key="1">
    <citation type="journal article" date="2023" name="Arcadia Sci">
        <title>De novo assembly of a long-read Amblyomma americanum tick genome.</title>
        <authorList>
            <person name="Chou S."/>
            <person name="Poskanzer K.E."/>
            <person name="Rollins M."/>
            <person name="Thuy-Boun P.S."/>
        </authorList>
    </citation>
    <scope>NUCLEOTIDE SEQUENCE [LARGE SCALE GENOMIC DNA]</scope>
    <source>
        <strain evidence="4">F_SG_1</strain>
        <tissue evidence="4">Salivary glands</tissue>
    </source>
</reference>
<dbReference type="InterPro" id="IPR003599">
    <property type="entry name" value="Ig_sub"/>
</dbReference>
<dbReference type="EMBL" id="JARKHS020003764">
    <property type="protein sequence ID" value="KAK8785221.1"/>
    <property type="molecule type" value="Genomic_DNA"/>
</dbReference>
<proteinExistence type="predicted"/>
<dbReference type="Gene3D" id="2.60.40.10">
    <property type="entry name" value="Immunoglobulins"/>
    <property type="match status" value="2"/>
</dbReference>
<dbReference type="SMART" id="SM00409">
    <property type="entry name" value="IG"/>
    <property type="match status" value="2"/>
</dbReference>
<dbReference type="AlphaFoldDB" id="A0AAQ4FES3"/>
<keyword evidence="2" id="KW-0732">Signal</keyword>
<dbReference type="PROSITE" id="PS50835">
    <property type="entry name" value="IG_LIKE"/>
    <property type="match status" value="2"/>
</dbReference>
<dbReference type="InterPro" id="IPR036179">
    <property type="entry name" value="Ig-like_dom_sf"/>
</dbReference>
<dbReference type="InterPro" id="IPR003598">
    <property type="entry name" value="Ig_sub2"/>
</dbReference>
<evidence type="ECO:0000313" key="5">
    <source>
        <dbReference type="Proteomes" id="UP001321473"/>
    </source>
</evidence>
<gene>
    <name evidence="4" type="ORF">V5799_008404</name>
</gene>
<name>A0AAQ4FES3_AMBAM</name>
<keyword evidence="5" id="KW-1185">Reference proteome</keyword>
<evidence type="ECO:0000256" key="2">
    <source>
        <dbReference type="SAM" id="SignalP"/>
    </source>
</evidence>
<protein>
    <recommendedName>
        <fullName evidence="3">Ig-like domain-containing protein</fullName>
    </recommendedName>
</protein>
<dbReference type="GO" id="GO:0030424">
    <property type="term" value="C:axon"/>
    <property type="evidence" value="ECO:0007669"/>
    <property type="project" value="TreeGrafter"/>
</dbReference>
<feature type="signal peptide" evidence="2">
    <location>
        <begin position="1"/>
        <end position="19"/>
    </location>
</feature>
<dbReference type="Pfam" id="PF07679">
    <property type="entry name" value="I-set"/>
    <property type="match status" value="2"/>
</dbReference>
<organism evidence="4 5">
    <name type="scientific">Amblyomma americanum</name>
    <name type="common">Lone star tick</name>
    <dbReference type="NCBI Taxonomy" id="6943"/>
    <lineage>
        <taxon>Eukaryota</taxon>
        <taxon>Metazoa</taxon>
        <taxon>Ecdysozoa</taxon>
        <taxon>Arthropoda</taxon>
        <taxon>Chelicerata</taxon>
        <taxon>Arachnida</taxon>
        <taxon>Acari</taxon>
        <taxon>Parasitiformes</taxon>
        <taxon>Ixodida</taxon>
        <taxon>Ixodoidea</taxon>
        <taxon>Ixodidae</taxon>
        <taxon>Amblyomminae</taxon>
        <taxon>Amblyomma</taxon>
    </lineage>
</organism>
<dbReference type="PANTHER" id="PTHR10075:SF101">
    <property type="entry name" value="ZWEI IG DOMAIN PROTEIN ZIG-3"/>
    <property type="match status" value="1"/>
</dbReference>
<keyword evidence="1" id="KW-0393">Immunoglobulin domain</keyword>
<dbReference type="Proteomes" id="UP001321473">
    <property type="component" value="Unassembled WGS sequence"/>
</dbReference>
<dbReference type="GO" id="GO:0007156">
    <property type="term" value="P:homophilic cell adhesion via plasma membrane adhesion molecules"/>
    <property type="evidence" value="ECO:0007669"/>
    <property type="project" value="TreeGrafter"/>
</dbReference>
<dbReference type="SMART" id="SM00408">
    <property type="entry name" value="IGc2"/>
    <property type="match status" value="2"/>
</dbReference>
<dbReference type="PANTHER" id="PTHR10075">
    <property type="entry name" value="BASIGIN RELATED"/>
    <property type="match status" value="1"/>
</dbReference>
<feature type="domain" description="Ig-like" evidence="3">
    <location>
        <begin position="25"/>
        <end position="111"/>
    </location>
</feature>
<feature type="domain" description="Ig-like" evidence="3">
    <location>
        <begin position="120"/>
        <end position="213"/>
    </location>
</feature>
<dbReference type="InterPro" id="IPR013098">
    <property type="entry name" value="Ig_I-set"/>
</dbReference>
<dbReference type="InterPro" id="IPR007110">
    <property type="entry name" value="Ig-like_dom"/>
</dbReference>
<dbReference type="FunFam" id="2.60.40.10:FF:000333">
    <property type="entry name" value="Down syndrome cell adhesion molecule"/>
    <property type="match status" value="1"/>
</dbReference>
<dbReference type="GO" id="GO:0070593">
    <property type="term" value="P:dendrite self-avoidance"/>
    <property type="evidence" value="ECO:0007669"/>
    <property type="project" value="TreeGrafter"/>
</dbReference>
<evidence type="ECO:0000259" key="3">
    <source>
        <dbReference type="PROSITE" id="PS50835"/>
    </source>
</evidence>
<dbReference type="GO" id="GO:0005886">
    <property type="term" value="C:plasma membrane"/>
    <property type="evidence" value="ECO:0007669"/>
    <property type="project" value="TreeGrafter"/>
</dbReference>
<dbReference type="SUPFAM" id="SSF48726">
    <property type="entry name" value="Immunoglobulin"/>
    <property type="match status" value="2"/>
</dbReference>
<sequence>MRAVAVFAALLMSFSMAGAQSRGAPKLQTLGFPREVSLGEDTMATCFVRKNSQGPYTMRWFKDGAQVEDTDRVKTFQKATSTSLAIDGIRVEDVANYTCVVKNSEGSDSLTLPLFVTAPPTIRSFSFPPEIALGEEVIVVCAIKKGSSTGESYSISWRKDGRPVLQSERVSTSAHSKGSSTLVIASLRPEDVGNYTCVARNSVGADTFTAPLVVNGNARL</sequence>
<comment type="caution">
    <text evidence="4">The sequence shown here is derived from an EMBL/GenBank/DDBJ whole genome shotgun (WGS) entry which is preliminary data.</text>
</comment>
<feature type="chain" id="PRO_5043050625" description="Ig-like domain-containing protein" evidence="2">
    <location>
        <begin position="20"/>
        <end position="220"/>
    </location>
</feature>
<dbReference type="InterPro" id="IPR013783">
    <property type="entry name" value="Ig-like_fold"/>
</dbReference>
<accession>A0AAQ4FES3</accession>
<evidence type="ECO:0000256" key="1">
    <source>
        <dbReference type="ARBA" id="ARBA00023319"/>
    </source>
</evidence>